<reference evidence="7" key="1">
    <citation type="submission" date="2022-10" db="EMBL/GenBank/DDBJ databases">
        <title>Novel sulphate-reducing endosymbionts in the free-living metamonad Anaeramoeba.</title>
        <authorList>
            <person name="Jerlstrom-Hultqvist J."/>
            <person name="Cepicka I."/>
            <person name="Gallot-Lavallee L."/>
            <person name="Salas-Leiva D."/>
            <person name="Curtis B.A."/>
            <person name="Zahonova K."/>
            <person name="Pipaliya S."/>
            <person name="Dacks J."/>
            <person name="Roger A.J."/>
        </authorList>
    </citation>
    <scope>NUCLEOTIDE SEQUENCE</scope>
    <source>
        <strain evidence="7">BMAN</strain>
    </source>
</reference>
<evidence type="ECO:0000256" key="5">
    <source>
        <dbReference type="ARBA" id="ARBA00023306"/>
    </source>
</evidence>
<dbReference type="OrthoDB" id="121932at2759"/>
<comment type="caution">
    <text evidence="7">The sequence shown here is derived from an EMBL/GenBank/DDBJ whole genome shotgun (WGS) entry which is preliminary data.</text>
</comment>
<evidence type="ECO:0000256" key="1">
    <source>
        <dbReference type="ARBA" id="ARBA00004123"/>
    </source>
</evidence>
<keyword evidence="2" id="KW-0235">DNA replication</keyword>
<evidence type="ECO:0000256" key="3">
    <source>
        <dbReference type="ARBA" id="ARBA00023125"/>
    </source>
</evidence>
<name>A0A9Q0R696_ANAIG</name>
<protein>
    <recommendedName>
        <fullName evidence="9">Chromosome transmission fidelity protein 8</fullName>
    </recommendedName>
</protein>
<comment type="similarity">
    <text evidence="6">Belongs to the CTF8 family.</text>
</comment>
<evidence type="ECO:0000313" key="8">
    <source>
        <dbReference type="Proteomes" id="UP001149090"/>
    </source>
</evidence>
<evidence type="ECO:0000256" key="6">
    <source>
        <dbReference type="ARBA" id="ARBA00038447"/>
    </source>
</evidence>
<dbReference type="PANTHER" id="PTHR28605">
    <property type="entry name" value="CTF8, CHROMOSOME TRANSMISSION FIDELITY FACTOR 8 HOMOLOG (S. CEREVISIAE)"/>
    <property type="match status" value="1"/>
</dbReference>
<dbReference type="GO" id="GO:0031390">
    <property type="term" value="C:Ctf18 RFC-like complex"/>
    <property type="evidence" value="ECO:0007669"/>
    <property type="project" value="InterPro"/>
</dbReference>
<dbReference type="Pfam" id="PF09696">
    <property type="entry name" value="Ctf8"/>
    <property type="match status" value="1"/>
</dbReference>
<evidence type="ECO:0008006" key="9">
    <source>
        <dbReference type="Google" id="ProtNLM"/>
    </source>
</evidence>
<evidence type="ECO:0000313" key="7">
    <source>
        <dbReference type="EMBL" id="KAJ5068038.1"/>
    </source>
</evidence>
<keyword evidence="4" id="KW-0539">Nucleus</keyword>
<dbReference type="OMA" id="TNVPKPC"/>
<keyword evidence="8" id="KW-1185">Reference proteome</keyword>
<sequence length="128" mass="15170">MKLLIQFSKEVNEWFLIEFQGEIQSKDEKLSMKKLGELKISQEGNPTIQIGNHLINGNFIKFKKPLIVTKKIKEEENTKYEIIAIIRNKILFDQRPKPILPENVQKNLRRFPIKIEIMKLNKIKIEIN</sequence>
<dbReference type="AlphaFoldDB" id="A0A9Q0R696"/>
<evidence type="ECO:0000256" key="4">
    <source>
        <dbReference type="ARBA" id="ARBA00023242"/>
    </source>
</evidence>
<keyword evidence="5" id="KW-0131">Cell cycle</keyword>
<dbReference type="PANTHER" id="PTHR28605:SF1">
    <property type="entry name" value="CHROMOSOME TRANSMISSION FIDELITY FACTOR 8"/>
    <property type="match status" value="1"/>
</dbReference>
<keyword evidence="3" id="KW-0238">DNA-binding</keyword>
<proteinExistence type="inferred from homology"/>
<gene>
    <name evidence="7" type="ORF">M0811_12624</name>
</gene>
<evidence type="ECO:0000256" key="2">
    <source>
        <dbReference type="ARBA" id="ARBA00022705"/>
    </source>
</evidence>
<dbReference type="InterPro" id="IPR018607">
    <property type="entry name" value="Ctf8"/>
</dbReference>
<dbReference type="GO" id="GO:0007064">
    <property type="term" value="P:mitotic sister chromatid cohesion"/>
    <property type="evidence" value="ECO:0007669"/>
    <property type="project" value="InterPro"/>
</dbReference>
<accession>A0A9Q0R696</accession>
<dbReference type="GO" id="GO:0006260">
    <property type="term" value="P:DNA replication"/>
    <property type="evidence" value="ECO:0007669"/>
    <property type="project" value="UniProtKB-KW"/>
</dbReference>
<dbReference type="Proteomes" id="UP001149090">
    <property type="component" value="Unassembled WGS sequence"/>
</dbReference>
<dbReference type="EMBL" id="JAPDFW010000121">
    <property type="protein sequence ID" value="KAJ5068038.1"/>
    <property type="molecule type" value="Genomic_DNA"/>
</dbReference>
<organism evidence="7 8">
    <name type="scientific">Anaeramoeba ignava</name>
    <name type="common">Anaerobic marine amoeba</name>
    <dbReference type="NCBI Taxonomy" id="1746090"/>
    <lineage>
        <taxon>Eukaryota</taxon>
        <taxon>Metamonada</taxon>
        <taxon>Anaeramoebidae</taxon>
        <taxon>Anaeramoeba</taxon>
    </lineage>
</organism>
<dbReference type="GO" id="GO:0003677">
    <property type="term" value="F:DNA binding"/>
    <property type="evidence" value="ECO:0007669"/>
    <property type="project" value="UniProtKB-KW"/>
</dbReference>
<comment type="subcellular location">
    <subcellularLocation>
        <location evidence="1">Nucleus</location>
    </subcellularLocation>
</comment>